<protein>
    <submittedName>
        <fullName evidence="1">Uncharacterized protein</fullName>
    </submittedName>
</protein>
<name>A0AAJ4KXK4_LIMFE</name>
<gene>
    <name evidence="1" type="ORF">HCY95_01900</name>
</gene>
<dbReference type="Proteomes" id="UP000503169">
    <property type="component" value="Chromosome"/>
</dbReference>
<evidence type="ECO:0000313" key="2">
    <source>
        <dbReference type="Proteomes" id="UP000503169"/>
    </source>
</evidence>
<proteinExistence type="predicted"/>
<organism evidence="1 2">
    <name type="scientific">Limosilactobacillus fermentum</name>
    <name type="common">Lactobacillus fermentum</name>
    <dbReference type="NCBI Taxonomy" id="1613"/>
    <lineage>
        <taxon>Bacteria</taxon>
        <taxon>Bacillati</taxon>
        <taxon>Bacillota</taxon>
        <taxon>Bacilli</taxon>
        <taxon>Lactobacillales</taxon>
        <taxon>Lactobacillaceae</taxon>
        <taxon>Limosilactobacillus</taxon>
    </lineage>
</organism>
<accession>A0AAJ4KXK4</accession>
<reference evidence="1 2" key="1">
    <citation type="submission" date="2020-04" db="EMBL/GenBank/DDBJ databases">
        <title>Novel strain L. Fermentum HFD1 producer antibacterial peptides.</title>
        <authorList>
            <person name="Ozhegov G.D."/>
            <person name="Pavlova A.S."/>
            <person name="Zhuravleva D.E."/>
            <person name="Gogoleva N.V."/>
            <person name="Shagimardanova E.I."/>
            <person name="Markelova M.I."/>
            <person name="Yarullina D.R."/>
            <person name="Kayumov A.R."/>
        </authorList>
    </citation>
    <scope>NUCLEOTIDE SEQUENCE [LARGE SCALE GENOMIC DNA]</scope>
    <source>
        <strain evidence="1 2">HFD1</strain>
    </source>
</reference>
<evidence type="ECO:0000313" key="1">
    <source>
        <dbReference type="EMBL" id="QIX59440.1"/>
    </source>
</evidence>
<dbReference type="EMBL" id="CP050919">
    <property type="protein sequence ID" value="QIX59440.1"/>
    <property type="molecule type" value="Genomic_DNA"/>
</dbReference>
<sequence length="56" mass="6555">MSEERLIKSVRRVKEHGEVFTPKQVVKVMIDQPELQKALHSLQQPSSNLRRAKEPF</sequence>
<dbReference type="RefSeq" id="WP_262350066.1">
    <property type="nucleotide sequence ID" value="NZ_CP050919.1"/>
</dbReference>
<dbReference type="AlphaFoldDB" id="A0AAJ4KXK4"/>